<feature type="coiled-coil region" evidence="1">
    <location>
        <begin position="203"/>
        <end position="237"/>
    </location>
</feature>
<sequence>MKEVKKMAQKCFPLNDVDYLAEDLRLFHAGRTVGVMQVTGNDFHTVAGAGMQTIVGKGVAYLLTQIDGLGGVVYANTDNVVFNHDVADALFNRYDAIIIRYDKETNACALKLIKGTPSSEPTKYIPKRSETEYELVIKYVYIVAGVGTITNSDIKDAILNEELCGIAVDTLAKIPTKQYDDQMKSWISNSQADFKKWFDDIKNQLTEDAAGNLQNQINSLNNKVNDLKDIFVVMEEDSYIPPEERKIGRLYFNTTDRVESGFNNEIRVSPNMGLKKV</sequence>
<keyword evidence="1" id="KW-0175">Coiled coil</keyword>
<evidence type="ECO:0000256" key="1">
    <source>
        <dbReference type="SAM" id="Coils"/>
    </source>
</evidence>
<dbReference type="Proteomes" id="UP000004090">
    <property type="component" value="Unassembled WGS sequence"/>
</dbReference>
<evidence type="ECO:0000313" key="3">
    <source>
        <dbReference type="Proteomes" id="UP000004090"/>
    </source>
</evidence>
<reference evidence="2 3" key="2">
    <citation type="submission" date="2007-09" db="EMBL/GenBank/DDBJ databases">
        <authorList>
            <person name="Fulton L."/>
            <person name="Clifton S."/>
            <person name="Fulton B."/>
            <person name="Xu J."/>
            <person name="Minx P."/>
            <person name="Pepin K.H."/>
            <person name="Johnson M."/>
            <person name="Thiruvilangam P."/>
            <person name="Bhonagiri V."/>
            <person name="Nash W.E."/>
            <person name="Mardis E.R."/>
            <person name="Wilson R.K."/>
        </authorList>
    </citation>
    <scope>NUCLEOTIDE SEQUENCE [LARGE SCALE GENOMIC DNA]</scope>
    <source>
        <strain evidence="2 3">DSM 3991</strain>
    </source>
</reference>
<organism evidence="2 3">
    <name type="scientific">Amedibacillus dolichus DSM 3991</name>
    <dbReference type="NCBI Taxonomy" id="428127"/>
    <lineage>
        <taxon>Bacteria</taxon>
        <taxon>Bacillati</taxon>
        <taxon>Bacillota</taxon>
        <taxon>Erysipelotrichia</taxon>
        <taxon>Erysipelotrichales</taxon>
        <taxon>Erysipelotrichaceae</taxon>
        <taxon>Amedibacillus</taxon>
    </lineage>
</organism>
<evidence type="ECO:0000313" key="2">
    <source>
        <dbReference type="EMBL" id="EDP11291.1"/>
    </source>
</evidence>
<dbReference type="EMBL" id="ABAW02000019">
    <property type="protein sequence ID" value="EDP11291.1"/>
    <property type="molecule type" value="Genomic_DNA"/>
</dbReference>
<dbReference type="HOGENOM" id="CLU_1003799_0_0_9"/>
<reference evidence="2 3" key="1">
    <citation type="submission" date="2007-09" db="EMBL/GenBank/DDBJ databases">
        <title>Draft genome sequence of Eubacterium dolichum (DSM 3991).</title>
        <authorList>
            <person name="Sudarsanam P."/>
            <person name="Ley R."/>
            <person name="Guruge J."/>
            <person name="Turnbaugh P.J."/>
            <person name="Mahowald M."/>
            <person name="Liep D."/>
            <person name="Gordon J."/>
        </authorList>
    </citation>
    <scope>NUCLEOTIDE SEQUENCE [LARGE SCALE GENOMIC DNA]</scope>
    <source>
        <strain evidence="2 3">DSM 3991</strain>
    </source>
</reference>
<proteinExistence type="predicted"/>
<gene>
    <name evidence="2" type="ORF">EUBDOL_01211</name>
</gene>
<protein>
    <submittedName>
        <fullName evidence="2">Uncharacterized protein</fullName>
    </submittedName>
</protein>
<dbReference type="AlphaFoldDB" id="A8RBX9"/>
<name>A8RBX9_9FIRM</name>
<accession>A8RBX9</accession>
<dbReference type="STRING" id="428127.EUBDOL_01211"/>
<comment type="caution">
    <text evidence="2">The sequence shown here is derived from an EMBL/GenBank/DDBJ whole genome shotgun (WGS) entry which is preliminary data.</text>
</comment>